<feature type="compositionally biased region" description="Basic and acidic residues" evidence="1">
    <location>
        <begin position="555"/>
        <end position="581"/>
    </location>
</feature>
<feature type="compositionally biased region" description="Polar residues" evidence="1">
    <location>
        <begin position="632"/>
        <end position="677"/>
    </location>
</feature>
<feature type="compositionally biased region" description="Polar residues" evidence="1">
    <location>
        <begin position="616"/>
        <end position="625"/>
    </location>
</feature>
<feature type="region of interest" description="Disordered" evidence="1">
    <location>
        <begin position="343"/>
        <end position="374"/>
    </location>
</feature>
<dbReference type="EMBL" id="VOIH02000011">
    <property type="protein sequence ID" value="KAF3433231.1"/>
    <property type="molecule type" value="Genomic_DNA"/>
</dbReference>
<feature type="compositionally biased region" description="Polar residues" evidence="1">
    <location>
        <begin position="224"/>
        <end position="239"/>
    </location>
</feature>
<evidence type="ECO:0000256" key="1">
    <source>
        <dbReference type="SAM" id="MobiDB-lite"/>
    </source>
</evidence>
<comment type="caution">
    <text evidence="2">The sequence shown here is derived from an EMBL/GenBank/DDBJ whole genome shotgun (WGS) entry which is preliminary data.</text>
</comment>
<proteinExistence type="predicted"/>
<feature type="compositionally biased region" description="Basic and acidic residues" evidence="1">
    <location>
        <begin position="361"/>
        <end position="373"/>
    </location>
</feature>
<feature type="compositionally biased region" description="Acidic residues" evidence="1">
    <location>
        <begin position="282"/>
        <end position="295"/>
    </location>
</feature>
<feature type="compositionally biased region" description="Basic and acidic residues" evidence="1">
    <location>
        <begin position="695"/>
        <end position="711"/>
    </location>
</feature>
<organism evidence="2 3">
    <name type="scientific">Rhamnella rubrinervis</name>
    <dbReference type="NCBI Taxonomy" id="2594499"/>
    <lineage>
        <taxon>Eukaryota</taxon>
        <taxon>Viridiplantae</taxon>
        <taxon>Streptophyta</taxon>
        <taxon>Embryophyta</taxon>
        <taxon>Tracheophyta</taxon>
        <taxon>Spermatophyta</taxon>
        <taxon>Magnoliopsida</taxon>
        <taxon>eudicotyledons</taxon>
        <taxon>Gunneridae</taxon>
        <taxon>Pentapetalae</taxon>
        <taxon>rosids</taxon>
        <taxon>fabids</taxon>
        <taxon>Rosales</taxon>
        <taxon>Rhamnaceae</taxon>
        <taxon>rhamnoid group</taxon>
        <taxon>Rhamneae</taxon>
        <taxon>Rhamnella</taxon>
    </lineage>
</organism>
<protein>
    <submittedName>
        <fullName evidence="2">Uncharacterized protein</fullName>
    </submittedName>
</protein>
<keyword evidence="3" id="KW-1185">Reference proteome</keyword>
<evidence type="ECO:0000313" key="3">
    <source>
        <dbReference type="Proteomes" id="UP000796880"/>
    </source>
</evidence>
<gene>
    <name evidence="2" type="ORF">FNV43_RR24333</name>
</gene>
<reference evidence="2" key="1">
    <citation type="submission" date="2020-03" db="EMBL/GenBank/DDBJ databases">
        <title>A high-quality chromosome-level genome assembly of a woody plant with both climbing and erect habits, Rhamnella rubrinervis.</title>
        <authorList>
            <person name="Lu Z."/>
            <person name="Yang Y."/>
            <person name="Zhu X."/>
            <person name="Sun Y."/>
        </authorList>
    </citation>
    <scope>NUCLEOTIDE SEQUENCE</scope>
    <source>
        <strain evidence="2">BYM</strain>
        <tissue evidence="2">Leaf</tissue>
    </source>
</reference>
<feature type="compositionally biased region" description="Basic and acidic residues" evidence="1">
    <location>
        <begin position="343"/>
        <end position="353"/>
    </location>
</feature>
<dbReference type="AlphaFoldDB" id="A0A8K0DQZ3"/>
<feature type="region of interest" description="Disordered" evidence="1">
    <location>
        <begin position="222"/>
        <end position="327"/>
    </location>
</feature>
<feature type="compositionally biased region" description="Polar residues" evidence="1">
    <location>
        <begin position="1069"/>
        <end position="1078"/>
    </location>
</feature>
<feature type="region of interest" description="Disordered" evidence="1">
    <location>
        <begin position="1056"/>
        <end position="1092"/>
    </location>
</feature>
<feature type="compositionally biased region" description="Polar residues" evidence="1">
    <location>
        <begin position="538"/>
        <end position="548"/>
    </location>
</feature>
<feature type="region of interest" description="Disordered" evidence="1">
    <location>
        <begin position="534"/>
        <end position="808"/>
    </location>
</feature>
<name>A0A8K0DQZ3_9ROSA</name>
<feature type="compositionally biased region" description="Polar residues" evidence="1">
    <location>
        <begin position="787"/>
        <end position="808"/>
    </location>
</feature>
<dbReference type="PANTHER" id="PTHR31008:SF5">
    <property type="entry name" value="EXPRESSED PROTEIN"/>
    <property type="match status" value="1"/>
</dbReference>
<feature type="compositionally biased region" description="Low complexity" evidence="1">
    <location>
        <begin position="303"/>
        <end position="318"/>
    </location>
</feature>
<sequence>MVGRINGDAPLDYAAVQIFPASNRYEAIICSNGEVENLAAGLLESLLPHLPQVNELHSKGSDANFKLELPENLNGAMWFTKSTLNRFLQIVGSPDLLHTANAIKDEMSQLEEAKKFHLSLYGQDHEKSSESRETDGCKRIDVAPMLKSEVEIASSDSSKNELLRAMDLRLMALRRELAVAFNKAACATCTSKEITYLAKFSEHFGATILRDMCKILELNEKSTSDNPQNDENISVTCNSRNDDVNETDQDDQMSKPIHSTTEVKYGVSPAKAAQVERQSSTESEDSSNSSDEDQTSADRSRSLIRSASPRRSASPMRRVQIGRTGSRRAAALTIKSLSYFPAREKNFPHREATGDSSEGEGSEHPNKKPENNVRRMSVQDAINLFESKQKDQTADGQTRKSLTNISIFANKSVLRRWSSGMGETPISCEPESVDFLPMTPNDIANGENPNCSAEVKSGSDSVADGQKTSETCEVDVKIERLETGSTDPMDVQSDNHIPEEEKNNRKLTTTTEWNRVKEAELNQMLMKMMECKPGRYTKPQTSRNQHIPSEQRGGFYDHYKVKRDEKLRVENSRKKAEKDAQFKAMQQVLNERKSEMASSNVNEVDKKHAVRKPQKTIRNSPQPANSKKENSKASNTKKISPRTSSLPPTRKSWPSTPSPRATGTSPAKTPVLTSAGTTPIRRKPQQTPSVSRPGPKVERSQQPHRNVKESQIDNGRSLKGVSEKKQQAPSKNSKTTKAKVVAASGDSSGILPAKPGKVTKKSSVVPVESKPFLRKGSRTSPGVGPTVNKTKNSSQLEESTRSSRNLIETQETEAVASVSDLVTLQQEENVMLVGLSDAVIASETLVNTHQICGETETSDSVVAGGDNDLKIVAESSTEVLAEEESIISPSAWVEIEEDQAMPPCDDSTQPTSSTNILPVGLSSPRVRHSLSQMLQEESNEADSEWGNAEIPPAIVYQKDAPKGLKRLLKFARKSRGDANISGWSSPSVFSEGEDDSDNQLRKGALNAKSYGKQKTSLCKDYEKNLDARELYSTQSNINKFDAQSSLHKMQERRDSAAVPSSKGCFHNPSRVQGHSSLFQHLEAAQNETTKLR</sequence>
<accession>A0A8K0DQZ3</accession>
<feature type="region of interest" description="Disordered" evidence="1">
    <location>
        <begin position="485"/>
        <end position="505"/>
    </location>
</feature>
<dbReference type="PANTHER" id="PTHR31008">
    <property type="entry name" value="COP1-INTERACTING PROTEIN-RELATED"/>
    <property type="match status" value="1"/>
</dbReference>
<evidence type="ECO:0000313" key="2">
    <source>
        <dbReference type="EMBL" id="KAF3433231.1"/>
    </source>
</evidence>
<dbReference type="OrthoDB" id="1687502at2759"/>
<dbReference type="Proteomes" id="UP000796880">
    <property type="component" value="Unassembled WGS sequence"/>
</dbReference>